<dbReference type="SUPFAM" id="SSF52777">
    <property type="entry name" value="CoA-dependent acyltransferases"/>
    <property type="match status" value="1"/>
</dbReference>
<name>A0A2I1GNT3_9GLOM</name>
<feature type="domain" description="Peripheral subunit-binding (PSBD)" evidence="12">
    <location>
        <begin position="201"/>
        <end position="238"/>
    </location>
</feature>
<reference evidence="13 14" key="1">
    <citation type="submission" date="2015-10" db="EMBL/GenBank/DDBJ databases">
        <title>Genome analyses suggest a sexual origin of heterokaryosis in a supposedly ancient asexual fungus.</title>
        <authorList>
            <person name="Ropars J."/>
            <person name="Sedzielewska K."/>
            <person name="Noel J."/>
            <person name="Charron P."/>
            <person name="Farinelli L."/>
            <person name="Marton T."/>
            <person name="Kruger M."/>
            <person name="Pelin A."/>
            <person name="Brachmann A."/>
            <person name="Corradi N."/>
        </authorList>
    </citation>
    <scope>NUCLEOTIDE SEQUENCE [LARGE SCALE GENOMIC DNA]</scope>
    <source>
        <strain evidence="13 14">A4</strain>
    </source>
</reference>
<evidence type="ECO:0000256" key="3">
    <source>
        <dbReference type="ARBA" id="ARBA00007317"/>
    </source>
</evidence>
<dbReference type="InterPro" id="IPR050743">
    <property type="entry name" value="2-oxoacid_DH_E2_comp"/>
</dbReference>
<comment type="similarity">
    <text evidence="3 10">Belongs to the 2-oxoacid dehydrogenase family.</text>
</comment>
<dbReference type="VEuPathDB" id="FungiDB:RhiirA1_466250"/>
<evidence type="ECO:0000256" key="6">
    <source>
        <dbReference type="ARBA" id="ARBA00022946"/>
    </source>
</evidence>
<keyword evidence="4 10" id="KW-0808">Transferase</keyword>
<keyword evidence="8 10" id="KW-0012">Acyltransferase</keyword>
<dbReference type="InterPro" id="IPR004167">
    <property type="entry name" value="PSBD"/>
</dbReference>
<dbReference type="InterPro" id="IPR023213">
    <property type="entry name" value="CAT-like_dom_sf"/>
</dbReference>
<dbReference type="PROSITE" id="PS00189">
    <property type="entry name" value="LIPOYL"/>
    <property type="match status" value="1"/>
</dbReference>
<evidence type="ECO:0000256" key="10">
    <source>
        <dbReference type="RuleBase" id="RU003423"/>
    </source>
</evidence>
<keyword evidence="7" id="KW-0496">Mitochondrion</keyword>
<dbReference type="Pfam" id="PF02817">
    <property type="entry name" value="E3_binding"/>
    <property type="match status" value="1"/>
</dbReference>
<dbReference type="InterPro" id="IPR001078">
    <property type="entry name" value="2-oxoacid_DH_actylTfrase"/>
</dbReference>
<dbReference type="InterPro" id="IPR000089">
    <property type="entry name" value="Biotin_lipoyl"/>
</dbReference>
<dbReference type="VEuPathDB" id="FungiDB:FUN_017878"/>
<comment type="cofactor">
    <cofactor evidence="1 10">
        <name>(R)-lipoate</name>
        <dbReference type="ChEBI" id="CHEBI:83088"/>
    </cofactor>
</comment>
<organism evidence="13 14">
    <name type="scientific">Rhizophagus irregularis</name>
    <dbReference type="NCBI Taxonomy" id="588596"/>
    <lineage>
        <taxon>Eukaryota</taxon>
        <taxon>Fungi</taxon>
        <taxon>Fungi incertae sedis</taxon>
        <taxon>Mucoromycota</taxon>
        <taxon>Glomeromycotina</taxon>
        <taxon>Glomeromycetes</taxon>
        <taxon>Glomerales</taxon>
        <taxon>Glomeraceae</taxon>
        <taxon>Rhizophagus</taxon>
    </lineage>
</organism>
<accession>A0A2I1GNT3</accession>
<comment type="catalytic activity">
    <reaction evidence="9">
        <text>N(6)-[(R)-dihydrolipoyl]-L-lysyl-[protein] + 2-methylpropanoyl-CoA = N(6)-[(R)-S(8)-2-methylpropanoyldihydrolipoyl]-L-lysyl-[protein] + CoA</text>
        <dbReference type="Rhea" id="RHEA:18865"/>
        <dbReference type="Rhea" id="RHEA-COMP:10475"/>
        <dbReference type="Rhea" id="RHEA-COMP:10497"/>
        <dbReference type="ChEBI" id="CHEBI:57287"/>
        <dbReference type="ChEBI" id="CHEBI:57338"/>
        <dbReference type="ChEBI" id="CHEBI:83100"/>
        <dbReference type="ChEBI" id="CHEBI:83142"/>
        <dbReference type="EC" id="2.3.1.168"/>
    </reaction>
    <physiologicalReaction direction="left-to-right" evidence="9">
        <dbReference type="Rhea" id="RHEA:18866"/>
    </physiologicalReaction>
</comment>
<dbReference type="Gene3D" id="4.10.320.10">
    <property type="entry name" value="E3-binding domain"/>
    <property type="match status" value="1"/>
</dbReference>
<evidence type="ECO:0000256" key="8">
    <source>
        <dbReference type="ARBA" id="ARBA00023315"/>
    </source>
</evidence>
<evidence type="ECO:0000256" key="5">
    <source>
        <dbReference type="ARBA" id="ARBA00022823"/>
    </source>
</evidence>
<dbReference type="Pfam" id="PF00198">
    <property type="entry name" value="2-oxoacid_dh"/>
    <property type="match status" value="1"/>
</dbReference>
<dbReference type="PANTHER" id="PTHR43178">
    <property type="entry name" value="DIHYDROLIPOAMIDE ACETYLTRANSFERASE COMPONENT OF PYRUVATE DEHYDROGENASE COMPLEX"/>
    <property type="match status" value="1"/>
</dbReference>
<dbReference type="InterPro" id="IPR003016">
    <property type="entry name" value="2-oxoA_DH_lipoyl-BS"/>
</dbReference>
<protein>
    <recommendedName>
        <fullName evidence="10">Dihydrolipoamide acetyltransferase component of pyruvate dehydrogenase complex</fullName>
        <ecNumber evidence="10">2.3.1.-</ecNumber>
    </recommendedName>
</protein>
<dbReference type="SUPFAM" id="SSF51230">
    <property type="entry name" value="Single hybrid motif"/>
    <property type="match status" value="1"/>
</dbReference>
<evidence type="ECO:0000313" key="14">
    <source>
        <dbReference type="Proteomes" id="UP000234323"/>
    </source>
</evidence>
<dbReference type="CDD" id="cd06849">
    <property type="entry name" value="lipoyl_domain"/>
    <property type="match status" value="1"/>
</dbReference>
<dbReference type="AlphaFoldDB" id="A0A2I1GNT3"/>
<dbReference type="GO" id="GO:0016407">
    <property type="term" value="F:acetyltransferase activity"/>
    <property type="evidence" value="ECO:0007669"/>
    <property type="project" value="TreeGrafter"/>
</dbReference>
<evidence type="ECO:0000256" key="1">
    <source>
        <dbReference type="ARBA" id="ARBA00001938"/>
    </source>
</evidence>
<dbReference type="Gene3D" id="3.30.559.10">
    <property type="entry name" value="Chloramphenicol acetyltransferase-like domain"/>
    <property type="match status" value="1"/>
</dbReference>
<dbReference type="FunFam" id="2.40.50.100:FF:000013">
    <property type="entry name" value="Dihydrolipoamide acetyltransferase component of pyruvate dehydrogenase complex"/>
    <property type="match status" value="1"/>
</dbReference>
<evidence type="ECO:0000259" key="12">
    <source>
        <dbReference type="PROSITE" id="PS51826"/>
    </source>
</evidence>
<dbReference type="FunFam" id="4.10.320.10:FF:000002">
    <property type="entry name" value="Dihydrolipoamide acetyltransferase component of pyruvate dehydrogenase complex"/>
    <property type="match status" value="1"/>
</dbReference>
<dbReference type="GO" id="GO:0031405">
    <property type="term" value="F:lipoic acid binding"/>
    <property type="evidence" value="ECO:0007669"/>
    <property type="project" value="TreeGrafter"/>
</dbReference>
<evidence type="ECO:0000259" key="11">
    <source>
        <dbReference type="PROSITE" id="PS50968"/>
    </source>
</evidence>
<evidence type="ECO:0000256" key="2">
    <source>
        <dbReference type="ARBA" id="ARBA00004305"/>
    </source>
</evidence>
<keyword evidence="6" id="KW-0809">Transit peptide</keyword>
<dbReference type="PANTHER" id="PTHR43178:SF5">
    <property type="entry name" value="LIPOAMIDE ACYLTRANSFERASE COMPONENT OF BRANCHED-CHAIN ALPHA-KETO ACID DEHYDROGENASE COMPLEX, MITOCHONDRIAL"/>
    <property type="match status" value="1"/>
</dbReference>
<dbReference type="VEuPathDB" id="FungiDB:RhiirFUN_019294"/>
<evidence type="ECO:0000256" key="9">
    <source>
        <dbReference type="ARBA" id="ARBA00051775"/>
    </source>
</evidence>
<dbReference type="InterPro" id="IPR036625">
    <property type="entry name" value="E3-bd_dom_sf"/>
</dbReference>
<keyword evidence="5 10" id="KW-0450">Lipoyl</keyword>
<sequence>MFLRSFNVFRVCFHILHVLNQNFQYFSHRLVNNKRTKCNSIFIKSRSSSLSTKLKLPTNPYLKKFNPTYYVRDLHTSYPNNAVVPFLLADIGEGITECEVVQWFIQPGDNISEFDKICEVQSDKASVEITSRYTGVIKKLHYNVGEMAKVGNPIVDIETDSSNELESSLINSEVSPPSPSAQVQSINITEPLISGEKTHTLATPAVRRVAREHNIDISNIKGTGKNGRITKENILNYVAAGKEAQPSKESNYILIHFYQLFHKTIAKTTHPHIEVVEDKLVPLSFIQKSMFKTMSRSLKIPHFGYSDEYILDDIIASRNLINDYITKNNQFSFNKISFMPIFIKSFSVALKKFPILNACVIDDDDANTAKLKFRRSHNIGIAMDTPGGLVVPNIKNVQAKSIFEIASDIRRLQEAREKNAIPPNDFQEGTITLSNIGNIGGTSLSPVIVSSEVCIAAIGKLQKVPRFEDVKDEVTGQLVEKVVGKHVIPVSFSADHRVIDGATVARFSQEWKNLLENPILLSAELR</sequence>
<dbReference type="Proteomes" id="UP000234323">
    <property type="component" value="Unassembled WGS sequence"/>
</dbReference>
<dbReference type="EC" id="2.3.1.-" evidence="10"/>
<dbReference type="GO" id="GO:0043754">
    <property type="term" value="F:dihydrolipoamide branched chain acyltransferase activity"/>
    <property type="evidence" value="ECO:0007669"/>
    <property type="project" value="UniProtKB-EC"/>
</dbReference>
<evidence type="ECO:0000313" key="13">
    <source>
        <dbReference type="EMBL" id="PKY48275.1"/>
    </source>
</evidence>
<evidence type="ECO:0000256" key="7">
    <source>
        <dbReference type="ARBA" id="ARBA00023128"/>
    </source>
</evidence>
<keyword evidence="14" id="KW-1185">Reference proteome</keyword>
<proteinExistence type="inferred from homology"/>
<dbReference type="SUPFAM" id="SSF47005">
    <property type="entry name" value="Peripheral subunit-binding domain of 2-oxo acid dehydrogenase complex"/>
    <property type="match status" value="1"/>
</dbReference>
<comment type="subcellular location">
    <subcellularLocation>
        <location evidence="2">Mitochondrion matrix</location>
    </subcellularLocation>
</comment>
<dbReference type="PROSITE" id="PS51826">
    <property type="entry name" value="PSBD"/>
    <property type="match status" value="1"/>
</dbReference>
<gene>
    <name evidence="13" type="ORF">RhiirA4_445265</name>
</gene>
<dbReference type="PROSITE" id="PS50968">
    <property type="entry name" value="BIOTINYL_LIPOYL"/>
    <property type="match status" value="1"/>
</dbReference>
<comment type="caution">
    <text evidence="13">The sequence shown here is derived from an EMBL/GenBank/DDBJ whole genome shotgun (WGS) entry which is preliminary data.</text>
</comment>
<evidence type="ECO:0000256" key="4">
    <source>
        <dbReference type="ARBA" id="ARBA00022679"/>
    </source>
</evidence>
<dbReference type="FunFam" id="3.30.559.10:FF:000007">
    <property type="entry name" value="Dihydrolipoamide acetyltransferase component of pyruvate dehydrogenase complex"/>
    <property type="match status" value="1"/>
</dbReference>
<dbReference type="GO" id="GO:0045333">
    <property type="term" value="P:cellular respiration"/>
    <property type="evidence" value="ECO:0007669"/>
    <property type="project" value="UniProtKB-ARBA"/>
</dbReference>
<feature type="domain" description="Lipoyl-binding" evidence="11">
    <location>
        <begin position="83"/>
        <end position="158"/>
    </location>
</feature>
<dbReference type="EMBL" id="LLXI01000624">
    <property type="protein sequence ID" value="PKY48275.1"/>
    <property type="molecule type" value="Genomic_DNA"/>
</dbReference>
<dbReference type="InterPro" id="IPR011053">
    <property type="entry name" value="Single_hybrid_motif"/>
</dbReference>
<dbReference type="Pfam" id="PF00364">
    <property type="entry name" value="Biotin_lipoyl"/>
    <property type="match status" value="1"/>
</dbReference>
<dbReference type="GO" id="GO:0005759">
    <property type="term" value="C:mitochondrial matrix"/>
    <property type="evidence" value="ECO:0007669"/>
    <property type="project" value="UniProtKB-SubCell"/>
</dbReference>
<dbReference type="Gene3D" id="2.40.50.100">
    <property type="match status" value="1"/>
</dbReference>
<dbReference type="GO" id="GO:0005829">
    <property type="term" value="C:cytosol"/>
    <property type="evidence" value="ECO:0007669"/>
    <property type="project" value="UniProtKB-ARBA"/>
</dbReference>